<accession>A0A485KIQ5</accession>
<evidence type="ECO:0000313" key="1">
    <source>
        <dbReference type="EMBL" id="KAF0702793.1"/>
    </source>
</evidence>
<reference evidence="2 3" key="1">
    <citation type="submission" date="2019-03" db="EMBL/GenBank/DDBJ databases">
        <authorList>
            <person name="Gaulin E."/>
            <person name="Dumas B."/>
        </authorList>
    </citation>
    <scope>NUCLEOTIDE SEQUENCE [LARGE SCALE GENOMIC DNA]</scope>
    <source>
        <strain evidence="2">CBS 568.67</strain>
    </source>
</reference>
<sequence>MKVYDKAKLSIRQGQTKYSTRPNEVFDRPNEVFDKAKRSIRQGQTKYSTRPNEVFDKAKRSIRQGQTKYSTRPNEVFDKAKRSIRQGQTKYSTRPNEVFDKAKYCIDEALGINRHDLKVQHVDTWDAMARAAGIAFMSNEPRDLWEAMFQESMAHQTTLFGPDHVTTLETVFHLGYYYIQCGAFDAGLPLVQACYDTYNRSFGDTPFEYFGGVVYHRAVPDAPKQIRRRGICAARLLRASMYRVWTRLRVLFMKND</sequence>
<reference evidence="1" key="2">
    <citation type="submission" date="2019-06" db="EMBL/GenBank/DDBJ databases">
        <title>Genomics analysis of Aphanomyces spp. identifies a new class of oomycete effector associated with host adaptation.</title>
        <authorList>
            <person name="Gaulin E."/>
        </authorList>
    </citation>
    <scope>NUCLEOTIDE SEQUENCE</scope>
    <source>
        <strain evidence="1">CBS 578.67</strain>
    </source>
</reference>
<dbReference type="AlphaFoldDB" id="A0A485KIQ5"/>
<dbReference type="Gene3D" id="1.25.40.10">
    <property type="entry name" value="Tetratricopeptide repeat domain"/>
    <property type="match status" value="1"/>
</dbReference>
<dbReference type="Proteomes" id="UP000332933">
    <property type="component" value="Unassembled WGS sequence"/>
</dbReference>
<name>A0A485KIQ5_9STRA</name>
<gene>
    <name evidence="2" type="primary">Aste57867_7743</name>
    <name evidence="1" type="ORF">As57867_007714</name>
    <name evidence="2" type="ORF">ASTE57867_7743</name>
</gene>
<dbReference type="OrthoDB" id="626167at2759"/>
<organism evidence="2 3">
    <name type="scientific">Aphanomyces stellatus</name>
    <dbReference type="NCBI Taxonomy" id="120398"/>
    <lineage>
        <taxon>Eukaryota</taxon>
        <taxon>Sar</taxon>
        <taxon>Stramenopiles</taxon>
        <taxon>Oomycota</taxon>
        <taxon>Saprolegniomycetes</taxon>
        <taxon>Saprolegniales</taxon>
        <taxon>Verrucalvaceae</taxon>
        <taxon>Aphanomyces</taxon>
    </lineage>
</organism>
<evidence type="ECO:0000313" key="3">
    <source>
        <dbReference type="Proteomes" id="UP000332933"/>
    </source>
</evidence>
<dbReference type="EMBL" id="CAADRA010004519">
    <property type="protein sequence ID" value="VFT84643.1"/>
    <property type="molecule type" value="Genomic_DNA"/>
</dbReference>
<protein>
    <submittedName>
        <fullName evidence="2">Aste57867_7743 protein</fullName>
    </submittedName>
</protein>
<proteinExistence type="predicted"/>
<dbReference type="InterPro" id="IPR011990">
    <property type="entry name" value="TPR-like_helical_dom_sf"/>
</dbReference>
<dbReference type="EMBL" id="VJMH01004501">
    <property type="protein sequence ID" value="KAF0702793.1"/>
    <property type="molecule type" value="Genomic_DNA"/>
</dbReference>
<evidence type="ECO:0000313" key="2">
    <source>
        <dbReference type="EMBL" id="VFT84643.1"/>
    </source>
</evidence>
<keyword evidence="3" id="KW-1185">Reference proteome</keyword>